<dbReference type="InterPro" id="IPR020846">
    <property type="entry name" value="MFS_dom"/>
</dbReference>
<accession>A0AAV1K1Y4</accession>
<dbReference type="EMBL" id="CAVLEF010000280">
    <property type="protein sequence ID" value="CAK1555150.1"/>
    <property type="molecule type" value="Genomic_DNA"/>
</dbReference>
<dbReference type="PROSITE" id="PS50850">
    <property type="entry name" value="MFS"/>
    <property type="match status" value="1"/>
</dbReference>
<keyword evidence="8" id="KW-1185">Reference proteome</keyword>
<feature type="transmembrane region" description="Helical" evidence="5">
    <location>
        <begin position="142"/>
        <end position="162"/>
    </location>
</feature>
<dbReference type="Proteomes" id="UP001497472">
    <property type="component" value="Unassembled WGS sequence"/>
</dbReference>
<keyword evidence="3 5" id="KW-1133">Transmembrane helix</keyword>
<feature type="transmembrane region" description="Helical" evidence="5">
    <location>
        <begin position="196"/>
        <end position="215"/>
    </location>
</feature>
<evidence type="ECO:0000256" key="1">
    <source>
        <dbReference type="ARBA" id="ARBA00004141"/>
    </source>
</evidence>
<keyword evidence="2 5" id="KW-0812">Transmembrane</keyword>
<feature type="transmembrane region" description="Helical" evidence="5">
    <location>
        <begin position="341"/>
        <end position="360"/>
    </location>
</feature>
<evidence type="ECO:0000256" key="2">
    <source>
        <dbReference type="ARBA" id="ARBA00022692"/>
    </source>
</evidence>
<feature type="transmembrane region" description="Helical" evidence="5">
    <location>
        <begin position="111"/>
        <end position="130"/>
    </location>
</feature>
<dbReference type="CDD" id="cd17317">
    <property type="entry name" value="MFS_SLC22"/>
    <property type="match status" value="1"/>
</dbReference>
<proteinExistence type="predicted"/>
<dbReference type="GO" id="GO:0016020">
    <property type="term" value="C:membrane"/>
    <property type="evidence" value="ECO:0007669"/>
    <property type="project" value="UniProtKB-SubCell"/>
</dbReference>
<evidence type="ECO:0000256" key="5">
    <source>
        <dbReference type="SAM" id="Phobius"/>
    </source>
</evidence>
<evidence type="ECO:0000256" key="4">
    <source>
        <dbReference type="ARBA" id="ARBA00023136"/>
    </source>
</evidence>
<protein>
    <recommendedName>
        <fullName evidence="6">Major facilitator superfamily (MFS) profile domain-containing protein</fullName>
    </recommendedName>
</protein>
<feature type="transmembrane region" description="Helical" evidence="5">
    <location>
        <begin position="424"/>
        <end position="447"/>
    </location>
</feature>
<sequence>MVLINNLIGSFGRYQLCLCLMVFASKFGVAFHQMAILYLAPPSPYTCPDNQSCCENPIFDKRDFTRTIITEWKLICEKAWLKDFTQTLFQFGVLSGSFLFGVASDRYGRRPTLLAAVVLELFFGVVSSFLPDYWSFTIARMFLGISVGGIMVVGFVLVLEYVGGAYRDAISALFHIPFTLGHILLALFGYLIRDYAIFQLGISLANMLLVVYVCILPESLRWLLAVKKTNEAIMLIEHVAKINKLPTEDIERQIQLYYMENLRTGHRKGTVIDLFRTPNLRKHIMLMSFIWFVCSYSFYGMTHYISHLTGNVHINVIACGLVCLCACLIAIPLIKIAKRRTLVIIPNILSSLCFILIMFVPENIGSLIMGCGGVLCSFLVFIVIYLYCSEIFPTIVRNAAIGITSMMARLGAMVAPFAAALRPFGPWCAPLAFSFLPLIAALLCLFLPETKNCDLLMTLQEGEDLGSRRTTETITEETS</sequence>
<dbReference type="InterPro" id="IPR036259">
    <property type="entry name" value="MFS_trans_sf"/>
</dbReference>
<dbReference type="Pfam" id="PF00083">
    <property type="entry name" value="Sugar_tr"/>
    <property type="match status" value="1"/>
</dbReference>
<feature type="transmembrane region" description="Helical" evidence="5">
    <location>
        <begin position="399"/>
        <end position="418"/>
    </location>
</feature>
<dbReference type="Gene3D" id="1.20.1250.20">
    <property type="entry name" value="MFS general substrate transporter like domains"/>
    <property type="match status" value="1"/>
</dbReference>
<gene>
    <name evidence="7" type="ORF">LNINA_LOCUS13986</name>
</gene>
<dbReference type="PANTHER" id="PTHR24064">
    <property type="entry name" value="SOLUTE CARRIER FAMILY 22 MEMBER"/>
    <property type="match status" value="1"/>
</dbReference>
<keyword evidence="4 5" id="KW-0472">Membrane</keyword>
<reference evidence="7 8" key="1">
    <citation type="submission" date="2023-11" db="EMBL/GenBank/DDBJ databases">
        <authorList>
            <person name="Okamura Y."/>
        </authorList>
    </citation>
    <scope>NUCLEOTIDE SEQUENCE [LARGE SCALE GENOMIC DNA]</scope>
</reference>
<feature type="transmembrane region" description="Helical" evidence="5">
    <location>
        <begin position="169"/>
        <end position="190"/>
    </location>
</feature>
<feature type="transmembrane region" description="Helical" evidence="5">
    <location>
        <begin position="366"/>
        <end position="387"/>
    </location>
</feature>
<evidence type="ECO:0000256" key="3">
    <source>
        <dbReference type="ARBA" id="ARBA00022989"/>
    </source>
</evidence>
<feature type="transmembrane region" description="Helical" evidence="5">
    <location>
        <begin position="284"/>
        <end position="306"/>
    </location>
</feature>
<comment type="subcellular location">
    <subcellularLocation>
        <location evidence="1">Membrane</location>
        <topology evidence="1">Multi-pass membrane protein</topology>
    </subcellularLocation>
</comment>
<dbReference type="InterPro" id="IPR005829">
    <property type="entry name" value="Sugar_transporter_CS"/>
</dbReference>
<feature type="transmembrane region" description="Helical" evidence="5">
    <location>
        <begin position="312"/>
        <end position="334"/>
    </location>
</feature>
<dbReference type="SUPFAM" id="SSF103473">
    <property type="entry name" value="MFS general substrate transporter"/>
    <property type="match status" value="1"/>
</dbReference>
<dbReference type="InterPro" id="IPR005828">
    <property type="entry name" value="MFS_sugar_transport-like"/>
</dbReference>
<evidence type="ECO:0000313" key="8">
    <source>
        <dbReference type="Proteomes" id="UP001497472"/>
    </source>
</evidence>
<evidence type="ECO:0000259" key="6">
    <source>
        <dbReference type="PROSITE" id="PS50850"/>
    </source>
</evidence>
<dbReference type="PROSITE" id="PS00217">
    <property type="entry name" value="SUGAR_TRANSPORT_2"/>
    <property type="match status" value="1"/>
</dbReference>
<evidence type="ECO:0000313" key="7">
    <source>
        <dbReference type="EMBL" id="CAK1555150.1"/>
    </source>
</evidence>
<feature type="transmembrane region" description="Helical" evidence="5">
    <location>
        <begin position="16"/>
        <end position="40"/>
    </location>
</feature>
<dbReference type="GO" id="GO:0022857">
    <property type="term" value="F:transmembrane transporter activity"/>
    <property type="evidence" value="ECO:0007669"/>
    <property type="project" value="InterPro"/>
</dbReference>
<comment type="caution">
    <text evidence="7">The sequence shown here is derived from an EMBL/GenBank/DDBJ whole genome shotgun (WGS) entry which is preliminary data.</text>
</comment>
<dbReference type="AlphaFoldDB" id="A0AAV1K1Y4"/>
<name>A0AAV1K1Y4_9NEOP</name>
<organism evidence="7 8">
    <name type="scientific">Leptosia nina</name>
    <dbReference type="NCBI Taxonomy" id="320188"/>
    <lineage>
        <taxon>Eukaryota</taxon>
        <taxon>Metazoa</taxon>
        <taxon>Ecdysozoa</taxon>
        <taxon>Arthropoda</taxon>
        <taxon>Hexapoda</taxon>
        <taxon>Insecta</taxon>
        <taxon>Pterygota</taxon>
        <taxon>Neoptera</taxon>
        <taxon>Endopterygota</taxon>
        <taxon>Lepidoptera</taxon>
        <taxon>Glossata</taxon>
        <taxon>Ditrysia</taxon>
        <taxon>Papilionoidea</taxon>
        <taxon>Pieridae</taxon>
        <taxon>Pierinae</taxon>
        <taxon>Leptosia</taxon>
    </lineage>
</organism>
<feature type="domain" description="Major facilitator superfamily (MFS) profile" evidence="6">
    <location>
        <begin position="1"/>
        <end position="452"/>
    </location>
</feature>
<feature type="transmembrane region" description="Helical" evidence="5">
    <location>
        <begin position="87"/>
        <end position="104"/>
    </location>
</feature>